<evidence type="ECO:0000313" key="4">
    <source>
        <dbReference type="EMBL" id="GMI73150.1"/>
    </source>
</evidence>
<dbReference type="InterPro" id="IPR004088">
    <property type="entry name" value="KH_dom_type_1"/>
</dbReference>
<dbReference type="Pfam" id="PF10469">
    <property type="entry name" value="AKAP7_NLS"/>
    <property type="match status" value="1"/>
</dbReference>
<comment type="caution">
    <text evidence="4">The sequence shown here is derived from an EMBL/GenBank/DDBJ whole genome shotgun (WGS) entry which is preliminary data.</text>
</comment>
<dbReference type="Pfam" id="PF00013">
    <property type="entry name" value="KH_1"/>
    <property type="match status" value="1"/>
</dbReference>
<dbReference type="SUPFAM" id="SSF54791">
    <property type="entry name" value="Eukaryotic type KH-domain (KH-domain type I)"/>
    <property type="match status" value="1"/>
</dbReference>
<keyword evidence="1" id="KW-0694">RNA-binding</keyword>
<evidence type="ECO:0000313" key="5">
    <source>
        <dbReference type="Proteomes" id="UP001165190"/>
    </source>
</evidence>
<dbReference type="GO" id="GO:0005634">
    <property type="term" value="C:nucleus"/>
    <property type="evidence" value="ECO:0007669"/>
    <property type="project" value="TreeGrafter"/>
</dbReference>
<protein>
    <recommendedName>
        <fullName evidence="3">K Homology domain-containing protein</fullName>
    </recommendedName>
</protein>
<evidence type="ECO:0000256" key="2">
    <source>
        <dbReference type="SAM" id="MobiDB-lite"/>
    </source>
</evidence>
<dbReference type="GO" id="GO:0006355">
    <property type="term" value="P:regulation of DNA-templated transcription"/>
    <property type="evidence" value="ECO:0007669"/>
    <property type="project" value="TreeGrafter"/>
</dbReference>
<name>A0A9W7HC66_HIBTR</name>
<accession>A0A9W7HC66</accession>
<feature type="domain" description="K Homology" evidence="3">
    <location>
        <begin position="89"/>
        <end position="157"/>
    </location>
</feature>
<dbReference type="SUPFAM" id="SSF55144">
    <property type="entry name" value="LigT-like"/>
    <property type="match status" value="1"/>
</dbReference>
<dbReference type="InterPro" id="IPR004087">
    <property type="entry name" value="KH_dom"/>
</dbReference>
<dbReference type="GO" id="GO:0006307">
    <property type="term" value="P:DNA alkylation repair"/>
    <property type="evidence" value="ECO:0007669"/>
    <property type="project" value="InterPro"/>
</dbReference>
<dbReference type="InterPro" id="IPR009210">
    <property type="entry name" value="ASCC1"/>
</dbReference>
<feature type="region of interest" description="Disordered" evidence="2">
    <location>
        <begin position="1"/>
        <end position="37"/>
    </location>
</feature>
<dbReference type="AlphaFoldDB" id="A0A9W7HC66"/>
<evidence type="ECO:0000256" key="1">
    <source>
        <dbReference type="PROSITE-ProRule" id="PRU00117"/>
    </source>
</evidence>
<dbReference type="InterPro" id="IPR009097">
    <property type="entry name" value="Cyclic_Pdiesterase"/>
</dbReference>
<evidence type="ECO:0000259" key="3">
    <source>
        <dbReference type="SMART" id="SM00322"/>
    </source>
</evidence>
<dbReference type="EMBL" id="BSYR01000010">
    <property type="protein sequence ID" value="GMI73150.1"/>
    <property type="molecule type" value="Genomic_DNA"/>
</dbReference>
<dbReference type="PROSITE" id="PS50084">
    <property type="entry name" value="KH_TYPE_1"/>
    <property type="match status" value="1"/>
</dbReference>
<reference evidence="4" key="1">
    <citation type="submission" date="2023-05" db="EMBL/GenBank/DDBJ databases">
        <title>Genome and transcriptome analyses reveal genes involved in the formation of fine ridges on petal epidermal cells in Hibiscus trionum.</title>
        <authorList>
            <person name="Koshimizu S."/>
            <person name="Masuda S."/>
            <person name="Ishii T."/>
            <person name="Shirasu K."/>
            <person name="Hoshino A."/>
            <person name="Arita M."/>
        </authorList>
    </citation>
    <scope>NUCLEOTIDE SEQUENCE</scope>
    <source>
        <strain evidence="4">Hamamatsu line</strain>
    </source>
</reference>
<keyword evidence="5" id="KW-1185">Reference proteome</keyword>
<dbReference type="SMART" id="SM00322">
    <property type="entry name" value="KH"/>
    <property type="match status" value="1"/>
</dbReference>
<gene>
    <name evidence="4" type="ORF">HRI_000984300</name>
</gene>
<organism evidence="4 5">
    <name type="scientific">Hibiscus trionum</name>
    <name type="common">Flower of an hour</name>
    <dbReference type="NCBI Taxonomy" id="183268"/>
    <lineage>
        <taxon>Eukaryota</taxon>
        <taxon>Viridiplantae</taxon>
        <taxon>Streptophyta</taxon>
        <taxon>Embryophyta</taxon>
        <taxon>Tracheophyta</taxon>
        <taxon>Spermatophyta</taxon>
        <taxon>Magnoliopsida</taxon>
        <taxon>eudicotyledons</taxon>
        <taxon>Gunneridae</taxon>
        <taxon>Pentapetalae</taxon>
        <taxon>rosids</taxon>
        <taxon>malvids</taxon>
        <taxon>Malvales</taxon>
        <taxon>Malvaceae</taxon>
        <taxon>Malvoideae</taxon>
        <taxon>Hibiscus</taxon>
    </lineage>
</organism>
<dbReference type="GO" id="GO:0003723">
    <property type="term" value="F:RNA binding"/>
    <property type="evidence" value="ECO:0007669"/>
    <property type="project" value="UniProtKB-UniRule"/>
</dbReference>
<dbReference type="InterPro" id="IPR019510">
    <property type="entry name" value="AKAP7-like_phosphoesterase"/>
</dbReference>
<dbReference type="Gene3D" id="3.30.1370.10">
    <property type="entry name" value="K Homology domain, type 1"/>
    <property type="match status" value="1"/>
</dbReference>
<dbReference type="PANTHER" id="PTHR13360:SF1">
    <property type="entry name" value="ACTIVATING SIGNAL COINTEGRATOR 1 COMPLEX SUBUNIT 1"/>
    <property type="match status" value="1"/>
</dbReference>
<dbReference type="PANTHER" id="PTHR13360">
    <property type="entry name" value="ACTIVATING SIGNAL COINTEGRATOR 1 COMPLEX SUBUNIT 1"/>
    <property type="match status" value="1"/>
</dbReference>
<dbReference type="Proteomes" id="UP001165190">
    <property type="component" value="Unassembled WGS sequence"/>
</dbReference>
<feature type="compositionally biased region" description="Basic and acidic residues" evidence="2">
    <location>
        <begin position="1"/>
        <end position="12"/>
    </location>
</feature>
<dbReference type="InterPro" id="IPR036612">
    <property type="entry name" value="KH_dom_type_1_sf"/>
</dbReference>
<proteinExistence type="predicted"/>
<sequence>MGGVKDKPGTMDKKKRRKGTPVWRPVRTQASSLEEPVMKDVGVESEIRIQMQEVNESTIEVMDATVGPKALEGDIEDETIKEKAVLSATKHSLSVEVGASVIRFVRGKEGSTKEKIEKETGVQIILPSSKQEDAIIIEGTSADSVTKASKEIQHIIDEAVKTSSLDYSHFVSLPLAIHPELVDKLVNFQNTILGINDTCVGENLEGNSDGDASESDAQDQQLGEGSAVAVELKVADDRESVKVDISGIPLVSDAPKEVKESKSSSDLRIEKSIFIKPKTFHLTVLMLKLWNKERVSLATEVLKSISPKVMDALDNRPLFVRLKGLDCMKGSLARALVVYAPVEEIGSENRLSRACQVIIDAFVEAGLVLERDIGQELKLHATVMNVTHRKRRGNRRAKANSFDARGVFKQFRSEEWGEYLIREVHLSQRFKYDENGYYHCCASIPFPENMQVS</sequence>
<dbReference type="Gene3D" id="3.90.1140.10">
    <property type="entry name" value="Cyclic phosphodiesterase"/>
    <property type="match status" value="1"/>
</dbReference>
<dbReference type="OrthoDB" id="277832at2759"/>